<sequence>MELAEDLKTTLDKTFNLALSLEQVSSMIIPRKINSRGRKRLININKEIRNLSDLMKIKTKSISDHKRKGFSLGKSFDSQTKKDSIPDYPSYLIKRRLSSSIKEVNQRVKMSRAGKRSIGKYMSFSDTSPLSKDMTALSTIVQGDSSRVRHTEFTEEKPQPYISLTNGHIEDPIILPSFSEFLEAKGDEFIVSRGKDELFYRIEKAAEQIEKLKEILNNKHQRQIRDDKHLSHRRTSILPNGNKPHIKENQMIKIGKKNDLRRLMNQYYAMPCVYDTPKSHREMTNSTPNETCYTLSSEAEESLKETLKTFYKSKAVENKKLNDILEKLVIDRPFSIKQKLELIQKDREKYKNKHHSIEKFNNYREKIERNKREIQFKSYEQGLVYLEILDEYKRRRYQPKESELIVLELWKRMVEAGCLISKVDYDVIVSILTPEEKKNKEVQILLDKFSAII</sequence>
<proteinExistence type="predicted"/>
<evidence type="ECO:0000313" key="3">
    <source>
        <dbReference type="Proteomes" id="UP000187209"/>
    </source>
</evidence>
<feature type="region of interest" description="Disordered" evidence="1">
    <location>
        <begin position="223"/>
        <end position="245"/>
    </location>
</feature>
<reference evidence="2 3" key="1">
    <citation type="submission" date="2016-11" db="EMBL/GenBank/DDBJ databases">
        <title>The macronuclear genome of Stentor coeruleus: a giant cell with tiny introns.</title>
        <authorList>
            <person name="Slabodnick M."/>
            <person name="Ruby J.G."/>
            <person name="Reiff S.B."/>
            <person name="Swart E.C."/>
            <person name="Gosai S."/>
            <person name="Prabakaran S."/>
            <person name="Witkowska E."/>
            <person name="Larue G.E."/>
            <person name="Fisher S."/>
            <person name="Freeman R.M."/>
            <person name="Gunawardena J."/>
            <person name="Chu W."/>
            <person name="Stover N.A."/>
            <person name="Gregory B.D."/>
            <person name="Nowacki M."/>
            <person name="Derisi J."/>
            <person name="Roy S.W."/>
            <person name="Marshall W.F."/>
            <person name="Sood P."/>
        </authorList>
    </citation>
    <scope>NUCLEOTIDE SEQUENCE [LARGE SCALE GENOMIC DNA]</scope>
    <source>
        <strain evidence="2">WM001</strain>
    </source>
</reference>
<dbReference type="Proteomes" id="UP000187209">
    <property type="component" value="Unassembled WGS sequence"/>
</dbReference>
<protein>
    <submittedName>
        <fullName evidence="2">Uncharacterized protein</fullName>
    </submittedName>
</protein>
<dbReference type="OrthoDB" id="320584at2759"/>
<keyword evidence="3" id="KW-1185">Reference proteome</keyword>
<accession>A0A1R2CF93</accession>
<comment type="caution">
    <text evidence="2">The sequence shown here is derived from an EMBL/GenBank/DDBJ whole genome shotgun (WGS) entry which is preliminary data.</text>
</comment>
<dbReference type="AlphaFoldDB" id="A0A1R2CF93"/>
<organism evidence="2 3">
    <name type="scientific">Stentor coeruleus</name>
    <dbReference type="NCBI Taxonomy" id="5963"/>
    <lineage>
        <taxon>Eukaryota</taxon>
        <taxon>Sar</taxon>
        <taxon>Alveolata</taxon>
        <taxon>Ciliophora</taxon>
        <taxon>Postciliodesmatophora</taxon>
        <taxon>Heterotrichea</taxon>
        <taxon>Heterotrichida</taxon>
        <taxon>Stentoridae</taxon>
        <taxon>Stentor</taxon>
    </lineage>
</organism>
<name>A0A1R2CF93_9CILI</name>
<dbReference type="EMBL" id="MPUH01000172">
    <property type="protein sequence ID" value="OMJ87635.1"/>
    <property type="molecule type" value="Genomic_DNA"/>
</dbReference>
<evidence type="ECO:0000313" key="2">
    <source>
        <dbReference type="EMBL" id="OMJ87635.1"/>
    </source>
</evidence>
<gene>
    <name evidence="2" type="ORF">SteCoe_10643</name>
</gene>
<evidence type="ECO:0000256" key="1">
    <source>
        <dbReference type="SAM" id="MobiDB-lite"/>
    </source>
</evidence>